<evidence type="ECO:0000259" key="5">
    <source>
        <dbReference type="PROSITE" id="PS50888"/>
    </source>
</evidence>
<dbReference type="Pfam" id="PF00010">
    <property type="entry name" value="HLH"/>
    <property type="match status" value="1"/>
</dbReference>
<dbReference type="PROSITE" id="PS50888">
    <property type="entry name" value="BHLH"/>
    <property type="match status" value="1"/>
</dbReference>
<dbReference type="InterPro" id="IPR036408">
    <property type="entry name" value="PSI_PsaA/B_sf"/>
</dbReference>
<keyword evidence="7" id="KW-1185">Reference proteome</keyword>
<dbReference type="InterPro" id="IPR036638">
    <property type="entry name" value="HLH_DNA-bd_sf"/>
</dbReference>
<evidence type="ECO:0000256" key="4">
    <source>
        <dbReference type="ARBA" id="ARBA00023242"/>
    </source>
</evidence>
<dbReference type="PANTHER" id="PTHR30128">
    <property type="entry name" value="OUTER MEMBRANE PROTEIN, OMPA-RELATED"/>
    <property type="match status" value="1"/>
</dbReference>
<evidence type="ECO:0000256" key="3">
    <source>
        <dbReference type="ARBA" id="ARBA00023163"/>
    </source>
</evidence>
<dbReference type="SUPFAM" id="SSF81558">
    <property type="entry name" value="Photosystem I subunits PsaA/PsaB"/>
    <property type="match status" value="2"/>
</dbReference>
<evidence type="ECO:0000313" key="6">
    <source>
        <dbReference type="EMBL" id="MCD7451984.1"/>
    </source>
</evidence>
<dbReference type="Gene3D" id="1.20.1130.10">
    <property type="entry name" value="Photosystem I PsaA/PsaB"/>
    <property type="match status" value="3"/>
</dbReference>
<evidence type="ECO:0000256" key="2">
    <source>
        <dbReference type="ARBA" id="ARBA00023015"/>
    </source>
</evidence>
<dbReference type="InterPro" id="IPR011598">
    <property type="entry name" value="bHLH_dom"/>
</dbReference>
<dbReference type="InterPro" id="IPR045239">
    <property type="entry name" value="bHLH95_bHLH"/>
</dbReference>
<dbReference type="SMART" id="SM00353">
    <property type="entry name" value="HLH"/>
    <property type="match status" value="1"/>
</dbReference>
<dbReference type="Pfam" id="PF00223">
    <property type="entry name" value="PsaA_PsaB"/>
    <property type="match status" value="2"/>
</dbReference>
<sequence>MASLSLEPNIQEFNSEMTMQQHLFDLDYDVEQRFYDNPDQTCYLDPFFDPDEFILPTHDSCFLPEYSDFQSTPKRQKVFQDIITPSCFLPGYSDFQSTPKRQKAFQENCLPNIVTPSHGLFNGGFVPNFSSYSIPERIPMPVFGGGCCSNNAEKKGHNSEKKMSVQSIAARQRRKKIGEKTQELGKLIPGGHRMNTAEMLQATFKYIKFLQAQAGLLEFMGSYQENEKSFETRFAQTGGIFLDSGEVIFNSSYVSPCPYPYLATDYGTQLSVVTHHMWMVDFIVGAAAHAAIFMSDVWGSVSDQGVVTHITGGNFAQSSITINGWLRDFLYTGIPGWLHLQPKWKPSVSWFKNAESHLNHHLSGLFGVSSLAWIGHLVHVAIPASRGEYVRCNNFLDVLLHPQGFGQLFTGQWNLYAQNPDSRSHLFGTTQGAGTAILTLLGGFHPQTQSLGLTDIAHHHLAIAFIFLVAGHMYRTNFGIGHSMKDLLDAHIPLGAIGAWT</sequence>
<dbReference type="CDD" id="cd11393">
    <property type="entry name" value="bHLH_AtbHLH_like"/>
    <property type="match status" value="1"/>
</dbReference>
<protein>
    <recommendedName>
        <fullName evidence="5">BHLH domain-containing protein</fullName>
    </recommendedName>
</protein>
<dbReference type="PANTHER" id="PTHR30128:SF19">
    <property type="entry name" value="PHOTOSYSTEM I P700 CHLOROPHYLL A APOPROTEIN A1-RELATED"/>
    <property type="match status" value="1"/>
</dbReference>
<dbReference type="SUPFAM" id="SSF47459">
    <property type="entry name" value="HLH, helix-loop-helix DNA-binding domain"/>
    <property type="match status" value="1"/>
</dbReference>
<evidence type="ECO:0000313" key="7">
    <source>
        <dbReference type="Proteomes" id="UP000823775"/>
    </source>
</evidence>
<gene>
    <name evidence="6" type="ORF">HAX54_014594</name>
</gene>
<keyword evidence="4" id="KW-0539">Nucleus</keyword>
<keyword evidence="3" id="KW-0804">Transcription</keyword>
<dbReference type="InterPro" id="IPR001280">
    <property type="entry name" value="PSI_PsaA/B"/>
</dbReference>
<accession>A0ABS8RYX0</accession>
<reference evidence="6 7" key="1">
    <citation type="journal article" date="2021" name="BMC Genomics">
        <title>Datura genome reveals duplications of psychoactive alkaloid biosynthetic genes and high mutation rate following tissue culture.</title>
        <authorList>
            <person name="Rajewski A."/>
            <person name="Carter-House D."/>
            <person name="Stajich J."/>
            <person name="Litt A."/>
        </authorList>
    </citation>
    <scope>NUCLEOTIDE SEQUENCE [LARGE SCALE GENOMIC DNA]</scope>
    <source>
        <strain evidence="6">AR-01</strain>
    </source>
</reference>
<name>A0ABS8RYX0_DATST</name>
<dbReference type="Proteomes" id="UP000823775">
    <property type="component" value="Unassembled WGS sequence"/>
</dbReference>
<dbReference type="EMBL" id="JACEIK010000191">
    <property type="protein sequence ID" value="MCD7451984.1"/>
    <property type="molecule type" value="Genomic_DNA"/>
</dbReference>
<comment type="caution">
    <text evidence="6">The sequence shown here is derived from an EMBL/GenBank/DDBJ whole genome shotgun (WGS) entry which is preliminary data.</text>
</comment>
<comment type="subcellular location">
    <subcellularLocation>
        <location evidence="1">Nucleus</location>
    </subcellularLocation>
</comment>
<dbReference type="Gene3D" id="4.10.280.10">
    <property type="entry name" value="Helix-loop-helix DNA-binding domain"/>
    <property type="match status" value="1"/>
</dbReference>
<dbReference type="PRINTS" id="PR00257">
    <property type="entry name" value="PHOTSYSPSAAB"/>
</dbReference>
<keyword evidence="2" id="KW-0805">Transcription regulation</keyword>
<evidence type="ECO:0000256" key="1">
    <source>
        <dbReference type="ARBA" id="ARBA00004123"/>
    </source>
</evidence>
<organism evidence="6 7">
    <name type="scientific">Datura stramonium</name>
    <name type="common">Jimsonweed</name>
    <name type="synonym">Common thornapple</name>
    <dbReference type="NCBI Taxonomy" id="4076"/>
    <lineage>
        <taxon>Eukaryota</taxon>
        <taxon>Viridiplantae</taxon>
        <taxon>Streptophyta</taxon>
        <taxon>Embryophyta</taxon>
        <taxon>Tracheophyta</taxon>
        <taxon>Spermatophyta</taxon>
        <taxon>Magnoliopsida</taxon>
        <taxon>eudicotyledons</taxon>
        <taxon>Gunneridae</taxon>
        <taxon>Pentapetalae</taxon>
        <taxon>asterids</taxon>
        <taxon>lamiids</taxon>
        <taxon>Solanales</taxon>
        <taxon>Solanaceae</taxon>
        <taxon>Solanoideae</taxon>
        <taxon>Datureae</taxon>
        <taxon>Datura</taxon>
    </lineage>
</organism>
<feature type="domain" description="BHLH" evidence="5">
    <location>
        <begin position="161"/>
        <end position="210"/>
    </location>
</feature>
<proteinExistence type="predicted"/>